<protein>
    <recommendedName>
        <fullName evidence="3">Siphovirus Gp157 family protein</fullName>
    </recommendedName>
</protein>
<proteinExistence type="predicted"/>
<accession>A0A2T1GJL7</accession>
<name>A0A2T1GJL7_9CYAN</name>
<dbReference type="Pfam" id="PF05565">
    <property type="entry name" value="Sipho_Gp157"/>
    <property type="match status" value="1"/>
</dbReference>
<dbReference type="OrthoDB" id="425370at2"/>
<gene>
    <name evidence="1" type="ORF">C7B77_06370</name>
</gene>
<evidence type="ECO:0008006" key="3">
    <source>
        <dbReference type="Google" id="ProtNLM"/>
    </source>
</evidence>
<dbReference type="RefSeq" id="WP_106301681.1">
    <property type="nucleotide sequence ID" value="NZ_PVWO01000052.1"/>
</dbReference>
<sequence>MTSLINLESERDALVELIMELAESAAATEVDIADGTIDPLSEANTTEQMLAKFEELETAIANKVDAIAAVIAAQKGEIDYLKARRDRFNKAIEVKTKALEKFESYLKIIVTTRPNSSIKGKTATIKVVNNGGKQPLWIDPTIDAKDFPPELVTIVTTFKVDSNTVRLKLAASGDNEFSVGGKVVAALQPRGTHLRIN</sequence>
<dbReference type="Proteomes" id="UP000238937">
    <property type="component" value="Unassembled WGS sequence"/>
</dbReference>
<reference evidence="1 2" key="1">
    <citation type="submission" date="2018-03" db="EMBL/GenBank/DDBJ databases">
        <title>The ancient ancestry and fast evolution of plastids.</title>
        <authorList>
            <person name="Moore K.R."/>
            <person name="Magnabosco C."/>
            <person name="Momper L."/>
            <person name="Gold D.A."/>
            <person name="Bosak T."/>
            <person name="Fournier G.P."/>
        </authorList>
    </citation>
    <scope>NUCLEOTIDE SEQUENCE [LARGE SCALE GENOMIC DNA]</scope>
    <source>
        <strain evidence="1 2">CCALA 037</strain>
    </source>
</reference>
<dbReference type="AlphaFoldDB" id="A0A2T1GJL7"/>
<dbReference type="EMBL" id="PVWO01000052">
    <property type="protein sequence ID" value="PSB57988.1"/>
    <property type="molecule type" value="Genomic_DNA"/>
</dbReference>
<evidence type="ECO:0000313" key="2">
    <source>
        <dbReference type="Proteomes" id="UP000238937"/>
    </source>
</evidence>
<keyword evidence="2" id="KW-1185">Reference proteome</keyword>
<comment type="caution">
    <text evidence="1">The sequence shown here is derived from an EMBL/GenBank/DDBJ whole genome shotgun (WGS) entry which is preliminary data.</text>
</comment>
<dbReference type="InterPro" id="IPR008840">
    <property type="entry name" value="Sipho_Gp157"/>
</dbReference>
<evidence type="ECO:0000313" key="1">
    <source>
        <dbReference type="EMBL" id="PSB57988.1"/>
    </source>
</evidence>
<organism evidence="1 2">
    <name type="scientific">Chamaesiphon polymorphus CCALA 037</name>
    <dbReference type="NCBI Taxonomy" id="2107692"/>
    <lineage>
        <taxon>Bacteria</taxon>
        <taxon>Bacillati</taxon>
        <taxon>Cyanobacteriota</taxon>
        <taxon>Cyanophyceae</taxon>
        <taxon>Gomontiellales</taxon>
        <taxon>Chamaesiphonaceae</taxon>
        <taxon>Chamaesiphon</taxon>
    </lineage>
</organism>